<name>A0ABD0SP55_LOXSC</name>
<feature type="compositionally biased region" description="Polar residues" evidence="1">
    <location>
        <begin position="130"/>
        <end position="140"/>
    </location>
</feature>
<protein>
    <submittedName>
        <fullName evidence="2">Uncharacterized protein</fullName>
    </submittedName>
</protein>
<reference evidence="2 3" key="1">
    <citation type="submission" date="2024-06" db="EMBL/GenBank/DDBJ databases">
        <title>A chromosome-level genome assembly of beet webworm, Loxostege sticticalis.</title>
        <authorList>
            <person name="Zhang Y."/>
        </authorList>
    </citation>
    <scope>NUCLEOTIDE SEQUENCE [LARGE SCALE GENOMIC DNA]</scope>
    <source>
        <strain evidence="2">AQ028</strain>
        <tissue evidence="2">Male pupae</tissue>
    </source>
</reference>
<comment type="caution">
    <text evidence="2">The sequence shown here is derived from an EMBL/GenBank/DDBJ whole genome shotgun (WGS) entry which is preliminary data.</text>
</comment>
<dbReference type="AlphaFoldDB" id="A0ABD0SP55"/>
<sequence>MQVFTCDERGDVYINASNYSEDMLKTTTYGSVSELKAAAALYPFIFEVYQNGRLQGLFGDDPRKPVKRLRFTGSFLGGHYEVLIPDNNPIVSDLQVNENTSQSLSSTEPSEKNHRTAGRPKKVKRGRPKTSNISRSQQLTEAAARYRRNNPEKRKETLELYSCSQPEVHRDAVDRYTASHPEVIRNAVVRYTASHPEVHRAAVARYTASHPEVNRNAVVRYTASHPEAHRAAVARYTASHPKVNRNAVVRYTASHPEVHRVAVARYNAAHPKVNQAAVARYKDLNPQLNLESVRRKRSNNKLKLKLNNLENYTQALTKILNDRLEAEKIIKWTVHRRQEALGNFTKNVDKIKGKLKTSLEKLSVCPPNSALTDKLEAFLGKSEHRNNQEPYYGEKTYKVYGNKDKAIKINDAGKAVFGDLEKQ</sequence>
<evidence type="ECO:0000313" key="3">
    <source>
        <dbReference type="Proteomes" id="UP001549921"/>
    </source>
</evidence>
<feature type="compositionally biased region" description="Polar residues" evidence="1">
    <location>
        <begin position="98"/>
        <end position="108"/>
    </location>
</feature>
<dbReference type="Proteomes" id="UP001549921">
    <property type="component" value="Unassembled WGS sequence"/>
</dbReference>
<evidence type="ECO:0000256" key="1">
    <source>
        <dbReference type="SAM" id="MobiDB-lite"/>
    </source>
</evidence>
<proteinExistence type="predicted"/>
<feature type="non-terminal residue" evidence="2">
    <location>
        <position position="423"/>
    </location>
</feature>
<dbReference type="EMBL" id="JBEDNZ010000018">
    <property type="protein sequence ID" value="KAL0820814.1"/>
    <property type="molecule type" value="Genomic_DNA"/>
</dbReference>
<evidence type="ECO:0000313" key="2">
    <source>
        <dbReference type="EMBL" id="KAL0820814.1"/>
    </source>
</evidence>
<feature type="region of interest" description="Disordered" evidence="1">
    <location>
        <begin position="98"/>
        <end position="157"/>
    </location>
</feature>
<accession>A0ABD0SP55</accession>
<dbReference type="CDD" id="cd22757">
    <property type="entry name" value="OTU_P87_VP80-like"/>
    <property type="match status" value="1"/>
</dbReference>
<organism evidence="2 3">
    <name type="scientific">Loxostege sticticalis</name>
    <name type="common">Beet webworm moth</name>
    <dbReference type="NCBI Taxonomy" id="481309"/>
    <lineage>
        <taxon>Eukaryota</taxon>
        <taxon>Metazoa</taxon>
        <taxon>Ecdysozoa</taxon>
        <taxon>Arthropoda</taxon>
        <taxon>Hexapoda</taxon>
        <taxon>Insecta</taxon>
        <taxon>Pterygota</taxon>
        <taxon>Neoptera</taxon>
        <taxon>Endopterygota</taxon>
        <taxon>Lepidoptera</taxon>
        <taxon>Glossata</taxon>
        <taxon>Ditrysia</taxon>
        <taxon>Pyraloidea</taxon>
        <taxon>Crambidae</taxon>
        <taxon>Pyraustinae</taxon>
        <taxon>Loxostege</taxon>
    </lineage>
</organism>
<gene>
    <name evidence="2" type="ORF">ABMA28_005492</name>
</gene>
<feature type="compositionally biased region" description="Basic residues" evidence="1">
    <location>
        <begin position="115"/>
        <end position="128"/>
    </location>
</feature>